<protein>
    <submittedName>
        <fullName evidence="2">Uncharacterized protein</fullName>
    </submittedName>
</protein>
<feature type="region of interest" description="Disordered" evidence="1">
    <location>
        <begin position="1"/>
        <end position="26"/>
    </location>
</feature>
<evidence type="ECO:0000256" key="1">
    <source>
        <dbReference type="SAM" id="MobiDB-lite"/>
    </source>
</evidence>
<reference evidence="2" key="5">
    <citation type="journal article" date="2021" name="G3 (Bethesda)">
        <title>Aegilops tauschii genome assembly Aet v5.0 features greater sequence contiguity and improved annotation.</title>
        <authorList>
            <person name="Wang L."/>
            <person name="Zhu T."/>
            <person name="Rodriguez J.C."/>
            <person name="Deal K.R."/>
            <person name="Dubcovsky J."/>
            <person name="McGuire P.E."/>
            <person name="Lux T."/>
            <person name="Spannagl M."/>
            <person name="Mayer K.F.X."/>
            <person name="Baldrich P."/>
            <person name="Meyers B.C."/>
            <person name="Huo N."/>
            <person name="Gu Y.Q."/>
            <person name="Zhou H."/>
            <person name="Devos K.M."/>
            <person name="Bennetzen J.L."/>
            <person name="Unver T."/>
            <person name="Budak H."/>
            <person name="Gulick P.J."/>
            <person name="Galiba G."/>
            <person name="Kalapos B."/>
            <person name="Nelson D.R."/>
            <person name="Li P."/>
            <person name="You F.M."/>
            <person name="Luo M.C."/>
            <person name="Dvorak J."/>
        </authorList>
    </citation>
    <scope>NUCLEOTIDE SEQUENCE [LARGE SCALE GENOMIC DNA]</scope>
    <source>
        <strain evidence="2">cv. AL8/78</strain>
    </source>
</reference>
<sequence>AFVVVGPPRRRSRPHDRRRRRYLREAPDLIAGGDAASPRARKYDLSARMRVPPVNKGPPVMDGYPDREVACGNGVGRWSNRNSVNFLKMERGPAASAPHVSVTKYIMKVDDAKGLSAKRHAHTLFSACGEISDCHKSEGLLRPNRSRRLELRP</sequence>
<reference evidence="2" key="4">
    <citation type="submission" date="2019-03" db="UniProtKB">
        <authorList>
            <consortium name="EnsemblPlants"/>
        </authorList>
    </citation>
    <scope>IDENTIFICATION</scope>
</reference>
<evidence type="ECO:0000313" key="3">
    <source>
        <dbReference type="Proteomes" id="UP000015105"/>
    </source>
</evidence>
<dbReference type="Gramene" id="AET7Gv20647100.10">
    <property type="protein sequence ID" value="AET7Gv20647100.10"/>
    <property type="gene ID" value="AET7Gv20647100"/>
</dbReference>
<dbReference type="Proteomes" id="UP000015105">
    <property type="component" value="Chromosome 7D"/>
</dbReference>
<keyword evidence="3" id="KW-1185">Reference proteome</keyword>
<dbReference type="AlphaFoldDB" id="A0A453RNI9"/>
<dbReference type="EnsemblPlants" id="AET7Gv20647100.10">
    <property type="protein sequence ID" value="AET7Gv20647100.10"/>
    <property type="gene ID" value="AET7Gv20647100"/>
</dbReference>
<reference evidence="3" key="2">
    <citation type="journal article" date="2017" name="Nat. Plants">
        <title>The Aegilops tauschii genome reveals multiple impacts of transposons.</title>
        <authorList>
            <person name="Zhao G."/>
            <person name="Zou C."/>
            <person name="Li K."/>
            <person name="Wang K."/>
            <person name="Li T."/>
            <person name="Gao L."/>
            <person name="Zhang X."/>
            <person name="Wang H."/>
            <person name="Yang Z."/>
            <person name="Liu X."/>
            <person name="Jiang W."/>
            <person name="Mao L."/>
            <person name="Kong X."/>
            <person name="Jiao Y."/>
            <person name="Jia J."/>
        </authorList>
    </citation>
    <scope>NUCLEOTIDE SEQUENCE [LARGE SCALE GENOMIC DNA]</scope>
    <source>
        <strain evidence="3">cv. AL8/78</strain>
    </source>
</reference>
<reference evidence="2" key="3">
    <citation type="journal article" date="2017" name="Nature">
        <title>Genome sequence of the progenitor of the wheat D genome Aegilops tauschii.</title>
        <authorList>
            <person name="Luo M.C."/>
            <person name="Gu Y.Q."/>
            <person name="Puiu D."/>
            <person name="Wang H."/>
            <person name="Twardziok S.O."/>
            <person name="Deal K.R."/>
            <person name="Huo N."/>
            <person name="Zhu T."/>
            <person name="Wang L."/>
            <person name="Wang Y."/>
            <person name="McGuire P.E."/>
            <person name="Liu S."/>
            <person name="Long H."/>
            <person name="Ramasamy R.K."/>
            <person name="Rodriguez J.C."/>
            <person name="Van S.L."/>
            <person name="Yuan L."/>
            <person name="Wang Z."/>
            <person name="Xia Z."/>
            <person name="Xiao L."/>
            <person name="Anderson O.D."/>
            <person name="Ouyang S."/>
            <person name="Liang Y."/>
            <person name="Zimin A.V."/>
            <person name="Pertea G."/>
            <person name="Qi P."/>
            <person name="Bennetzen J.L."/>
            <person name="Dai X."/>
            <person name="Dawson M.W."/>
            <person name="Muller H.G."/>
            <person name="Kugler K."/>
            <person name="Rivarola-Duarte L."/>
            <person name="Spannagl M."/>
            <person name="Mayer K.F.X."/>
            <person name="Lu F.H."/>
            <person name="Bevan M.W."/>
            <person name="Leroy P."/>
            <person name="Li P."/>
            <person name="You F.M."/>
            <person name="Sun Q."/>
            <person name="Liu Z."/>
            <person name="Lyons E."/>
            <person name="Wicker T."/>
            <person name="Salzberg S.L."/>
            <person name="Devos K.M."/>
            <person name="Dvorak J."/>
        </authorList>
    </citation>
    <scope>NUCLEOTIDE SEQUENCE [LARGE SCALE GENOMIC DNA]</scope>
    <source>
        <strain evidence="2">cv. AL8/78</strain>
    </source>
</reference>
<proteinExistence type="predicted"/>
<organism evidence="2 3">
    <name type="scientific">Aegilops tauschii subsp. strangulata</name>
    <name type="common">Goatgrass</name>
    <dbReference type="NCBI Taxonomy" id="200361"/>
    <lineage>
        <taxon>Eukaryota</taxon>
        <taxon>Viridiplantae</taxon>
        <taxon>Streptophyta</taxon>
        <taxon>Embryophyta</taxon>
        <taxon>Tracheophyta</taxon>
        <taxon>Spermatophyta</taxon>
        <taxon>Magnoliopsida</taxon>
        <taxon>Liliopsida</taxon>
        <taxon>Poales</taxon>
        <taxon>Poaceae</taxon>
        <taxon>BOP clade</taxon>
        <taxon>Pooideae</taxon>
        <taxon>Triticodae</taxon>
        <taxon>Triticeae</taxon>
        <taxon>Triticinae</taxon>
        <taxon>Aegilops</taxon>
    </lineage>
</organism>
<reference evidence="3" key="1">
    <citation type="journal article" date="2014" name="Science">
        <title>Ancient hybridizations among the ancestral genomes of bread wheat.</title>
        <authorList>
            <consortium name="International Wheat Genome Sequencing Consortium,"/>
            <person name="Marcussen T."/>
            <person name="Sandve S.R."/>
            <person name="Heier L."/>
            <person name="Spannagl M."/>
            <person name="Pfeifer M."/>
            <person name="Jakobsen K.S."/>
            <person name="Wulff B.B."/>
            <person name="Steuernagel B."/>
            <person name="Mayer K.F."/>
            <person name="Olsen O.A."/>
        </authorList>
    </citation>
    <scope>NUCLEOTIDE SEQUENCE [LARGE SCALE GENOMIC DNA]</scope>
    <source>
        <strain evidence="3">cv. AL8/78</strain>
    </source>
</reference>
<accession>A0A453RNI9</accession>
<feature type="compositionally biased region" description="Basic residues" evidence="1">
    <location>
        <begin position="8"/>
        <end position="22"/>
    </location>
</feature>
<evidence type="ECO:0000313" key="2">
    <source>
        <dbReference type="EnsemblPlants" id="AET7Gv20647100.10"/>
    </source>
</evidence>
<name>A0A453RNI9_AEGTS</name>